<evidence type="ECO:0000313" key="1">
    <source>
        <dbReference type="EnsemblMetazoa" id="GBRI033102-PA"/>
    </source>
</evidence>
<reference evidence="2" key="1">
    <citation type="submission" date="2014-03" db="EMBL/GenBank/DDBJ databases">
        <authorList>
            <person name="Aksoy S."/>
            <person name="Warren W."/>
            <person name="Wilson R.K."/>
        </authorList>
    </citation>
    <scope>NUCLEOTIDE SEQUENCE [LARGE SCALE GENOMIC DNA]</scope>
    <source>
        <strain evidence="2">IAEA</strain>
    </source>
</reference>
<reference evidence="1" key="2">
    <citation type="submission" date="2020-05" db="UniProtKB">
        <authorList>
            <consortium name="EnsemblMetazoa"/>
        </authorList>
    </citation>
    <scope>IDENTIFICATION</scope>
    <source>
        <strain evidence="1">IAEA</strain>
    </source>
</reference>
<sequence>MNGKVISPLRRRSSAMYTAFILNLQYFLLIKSSFSSHYNSAHKTGNDYIRTYSFWLCFVHERKTLQFLSSSSLWTLNKNDIEHSNGAALIIRVQIILIIRFVHTITLNQAKESYYRD</sequence>
<proteinExistence type="predicted"/>
<organism evidence="1 2">
    <name type="scientific">Glossina brevipalpis</name>
    <dbReference type="NCBI Taxonomy" id="37001"/>
    <lineage>
        <taxon>Eukaryota</taxon>
        <taxon>Metazoa</taxon>
        <taxon>Ecdysozoa</taxon>
        <taxon>Arthropoda</taxon>
        <taxon>Hexapoda</taxon>
        <taxon>Insecta</taxon>
        <taxon>Pterygota</taxon>
        <taxon>Neoptera</taxon>
        <taxon>Endopterygota</taxon>
        <taxon>Diptera</taxon>
        <taxon>Brachycera</taxon>
        <taxon>Muscomorpha</taxon>
        <taxon>Hippoboscoidea</taxon>
        <taxon>Glossinidae</taxon>
        <taxon>Glossina</taxon>
    </lineage>
</organism>
<evidence type="ECO:0000313" key="2">
    <source>
        <dbReference type="Proteomes" id="UP000091820"/>
    </source>
</evidence>
<keyword evidence="2" id="KW-1185">Reference proteome</keyword>
<dbReference type="Proteomes" id="UP000091820">
    <property type="component" value="Unassembled WGS sequence"/>
</dbReference>
<accession>A0A1A9WUR0</accession>
<dbReference type="VEuPathDB" id="VectorBase:GBRI033102"/>
<dbReference type="AlphaFoldDB" id="A0A1A9WUR0"/>
<name>A0A1A9WUR0_9MUSC</name>
<protein>
    <submittedName>
        <fullName evidence="1">Uncharacterized protein</fullName>
    </submittedName>
</protein>
<dbReference type="EnsemblMetazoa" id="GBRI033102-RA">
    <property type="protein sequence ID" value="GBRI033102-PA"/>
    <property type="gene ID" value="GBRI033102"/>
</dbReference>